<dbReference type="SUPFAM" id="SSF101898">
    <property type="entry name" value="NHL repeat"/>
    <property type="match status" value="1"/>
</dbReference>
<name>A0ABX0XGV8_9BACT</name>
<reference evidence="2 3" key="1">
    <citation type="submission" date="2020-03" db="EMBL/GenBank/DDBJ databases">
        <title>Genomic Encyclopedia of Type Strains, Phase IV (KMG-IV): sequencing the most valuable type-strain genomes for metagenomic binning, comparative biology and taxonomic classification.</title>
        <authorList>
            <person name="Goeker M."/>
        </authorList>
    </citation>
    <scope>NUCLEOTIDE SEQUENCE [LARGE SCALE GENOMIC DNA]</scope>
    <source>
        <strain evidence="2 3">DSM 105096</strain>
    </source>
</reference>
<evidence type="ECO:0000313" key="2">
    <source>
        <dbReference type="EMBL" id="NJC28144.1"/>
    </source>
</evidence>
<comment type="caution">
    <text evidence="2">The sequence shown here is derived from an EMBL/GenBank/DDBJ whole genome shotgun (WGS) entry which is preliminary data.</text>
</comment>
<keyword evidence="3" id="KW-1185">Reference proteome</keyword>
<proteinExistence type="predicted"/>
<dbReference type="RefSeq" id="WP_168039871.1">
    <property type="nucleotide sequence ID" value="NZ_JAATJH010000008.1"/>
</dbReference>
<organism evidence="2 3">
    <name type="scientific">Neolewinella antarctica</name>
    <dbReference type="NCBI Taxonomy" id="442734"/>
    <lineage>
        <taxon>Bacteria</taxon>
        <taxon>Pseudomonadati</taxon>
        <taxon>Bacteroidota</taxon>
        <taxon>Saprospiria</taxon>
        <taxon>Saprospirales</taxon>
        <taxon>Lewinellaceae</taxon>
        <taxon>Neolewinella</taxon>
    </lineage>
</organism>
<gene>
    <name evidence="2" type="ORF">GGR27_003663</name>
</gene>
<evidence type="ECO:0000313" key="3">
    <source>
        <dbReference type="Proteomes" id="UP000770785"/>
    </source>
</evidence>
<sequence>MMKFLSSSKLLMFLLALTAVSFTSCEDDDDVLGMDFNDDGTLFISSNTQMKVGILDTRDSDNRELFTFDAAGADSDGIYFDERGDGLLYQVNRSANTVVQYEDVLDDFNDDEGVNISLTSAAGGFSNGRGLTPINNSQFLVADDQDDDDGDQLVLYSNTNGDAINRVATYNVAFNLWGIRFHDNTLYAVVDNTDSVAVFTNTDTGLFATADGGDVVPNRFIKVDGIVRTHGLTFIPQSDLMILTDVGSGASDSDGAIIVIRNFSTITGDSISSANYTRIAGASTRLGNPVDVAYDEENEEIYVAERLNSGGLLLSFPLDAVGNVAPKTADTFTGISSLYLNND</sequence>
<protein>
    <submittedName>
        <fullName evidence="2">Uncharacterized protein</fullName>
    </submittedName>
</protein>
<dbReference type="PROSITE" id="PS51257">
    <property type="entry name" value="PROKAR_LIPOPROTEIN"/>
    <property type="match status" value="1"/>
</dbReference>
<dbReference type="SUPFAM" id="SSF75011">
    <property type="entry name" value="3-carboxy-cis,cis-mucoante lactonizing enzyme"/>
    <property type="match status" value="1"/>
</dbReference>
<dbReference type="EMBL" id="JAATJH010000008">
    <property type="protein sequence ID" value="NJC28144.1"/>
    <property type="molecule type" value="Genomic_DNA"/>
</dbReference>
<feature type="chain" id="PRO_5046600149" evidence="1">
    <location>
        <begin position="27"/>
        <end position="343"/>
    </location>
</feature>
<dbReference type="Proteomes" id="UP000770785">
    <property type="component" value="Unassembled WGS sequence"/>
</dbReference>
<feature type="signal peptide" evidence="1">
    <location>
        <begin position="1"/>
        <end position="26"/>
    </location>
</feature>
<evidence type="ECO:0000256" key="1">
    <source>
        <dbReference type="SAM" id="SignalP"/>
    </source>
</evidence>
<keyword evidence="1" id="KW-0732">Signal</keyword>
<accession>A0ABX0XGV8</accession>